<feature type="transmembrane region" description="Helical" evidence="9">
    <location>
        <begin position="252"/>
        <end position="273"/>
    </location>
</feature>
<dbReference type="EMBL" id="JAPFFF010000010">
    <property type="protein sequence ID" value="KAK8881244.1"/>
    <property type="molecule type" value="Genomic_DNA"/>
</dbReference>
<keyword evidence="3" id="KW-0813">Transport</keyword>
<feature type="transmembrane region" description="Helical" evidence="9">
    <location>
        <begin position="374"/>
        <end position="400"/>
    </location>
</feature>
<evidence type="ECO:0008006" key="12">
    <source>
        <dbReference type="Google" id="ProtNLM"/>
    </source>
</evidence>
<name>A0ABR2JRC3_9EUKA</name>
<dbReference type="PANTHER" id="PTHR43549:SF2">
    <property type="entry name" value="MULTIDRUG RESISTANCE PROTEIN NORM-RELATED"/>
    <property type="match status" value="1"/>
</dbReference>
<dbReference type="Proteomes" id="UP001470230">
    <property type="component" value="Unassembled WGS sequence"/>
</dbReference>
<feature type="transmembrane region" description="Helical" evidence="9">
    <location>
        <begin position="148"/>
        <end position="167"/>
    </location>
</feature>
<comment type="caution">
    <text evidence="10">The sequence shown here is derived from an EMBL/GenBank/DDBJ whole genome shotgun (WGS) entry which is preliminary data.</text>
</comment>
<keyword evidence="4" id="KW-1003">Cell membrane</keyword>
<feature type="transmembrane region" description="Helical" evidence="9">
    <location>
        <begin position="187"/>
        <end position="209"/>
    </location>
</feature>
<feature type="transmembrane region" description="Helical" evidence="9">
    <location>
        <begin position="215"/>
        <end position="240"/>
    </location>
</feature>
<dbReference type="PANTHER" id="PTHR43549">
    <property type="entry name" value="MULTIDRUG RESISTANCE PROTEIN YPNP-RELATED"/>
    <property type="match status" value="1"/>
</dbReference>
<evidence type="ECO:0000313" key="10">
    <source>
        <dbReference type="EMBL" id="KAK8881244.1"/>
    </source>
</evidence>
<protein>
    <recommendedName>
        <fullName evidence="12">MatE family protein</fullName>
    </recommendedName>
</protein>
<evidence type="ECO:0000256" key="6">
    <source>
        <dbReference type="ARBA" id="ARBA00022989"/>
    </source>
</evidence>
<organism evidence="10 11">
    <name type="scientific">Tritrichomonas musculus</name>
    <dbReference type="NCBI Taxonomy" id="1915356"/>
    <lineage>
        <taxon>Eukaryota</taxon>
        <taxon>Metamonada</taxon>
        <taxon>Parabasalia</taxon>
        <taxon>Tritrichomonadida</taxon>
        <taxon>Tritrichomonadidae</taxon>
        <taxon>Tritrichomonas</taxon>
    </lineage>
</organism>
<feature type="transmembrane region" description="Helical" evidence="9">
    <location>
        <begin position="64"/>
        <end position="89"/>
    </location>
</feature>
<dbReference type="InterPro" id="IPR052031">
    <property type="entry name" value="Membrane_Transporter-Flippase"/>
</dbReference>
<sequence>MDNIKANQLDPNDPLLSNESTDTQSSSSNISLIDQSTNDMDMQKKKEDDDENQRFTQHSPLVSLLIFSIGPLSNVASLLFETISMFFITKRFGETKGTYAIEILGFSQQYQSFLTIIGMFFGQVFITRMGSLIGSGQREAAIHLTSDIFRLIIISTIIYSIPMFFVIKPFLKFVGTPDYMIEPAFKYNFVLLCFSLFSNLLSSEQSFIYSIGRPILSAIICVVYKGIQCLALDPLFLFLCKVPTMIMKLSKIVIDIGFSIALFVTIFAGKFSLKPTMKMFLSFKFSKETLKSLLFPIPFTFAFATSLFPPMIILKALTDSAKQSGQSQSIGGAFAVYSQLNGLGSAIPSMLTTSLMATGMHAYSSGNIKRLKHLLFWSFVIAMTFSILFSLSMILFKVPIASLFIHDEEELQIAAKMLPIPFYTSSLSGFDTIAMALLMIIGKPLLVMIPTILSPCNLIISCFILKKIFKDDYIKLMYSYNISGIISLLIYIGMFIYAIKVILKTEKEKDHLTSANPITENLLAEN</sequence>
<feature type="transmembrane region" description="Helical" evidence="9">
    <location>
        <begin position="293"/>
        <end position="314"/>
    </location>
</feature>
<comment type="subcellular location">
    <subcellularLocation>
        <location evidence="1">Cell membrane</location>
        <topology evidence="1">Multi-pass membrane protein</topology>
    </subcellularLocation>
</comment>
<evidence type="ECO:0000256" key="5">
    <source>
        <dbReference type="ARBA" id="ARBA00022692"/>
    </source>
</evidence>
<comment type="similarity">
    <text evidence="2">Belongs to the multi antimicrobial extrusion (MATE) (TC 2.A.66.1) family.</text>
</comment>
<evidence type="ECO:0000256" key="1">
    <source>
        <dbReference type="ARBA" id="ARBA00004651"/>
    </source>
</evidence>
<evidence type="ECO:0000256" key="4">
    <source>
        <dbReference type="ARBA" id="ARBA00022475"/>
    </source>
</evidence>
<evidence type="ECO:0000256" key="2">
    <source>
        <dbReference type="ARBA" id="ARBA00010199"/>
    </source>
</evidence>
<evidence type="ECO:0000256" key="9">
    <source>
        <dbReference type="SAM" id="Phobius"/>
    </source>
</evidence>
<dbReference type="Pfam" id="PF01554">
    <property type="entry name" value="MatE"/>
    <property type="match status" value="2"/>
</dbReference>
<proteinExistence type="inferred from homology"/>
<keyword evidence="7 9" id="KW-0472">Membrane</keyword>
<feature type="transmembrane region" description="Helical" evidence="9">
    <location>
        <begin position="445"/>
        <end position="466"/>
    </location>
</feature>
<keyword evidence="5 9" id="KW-0812">Transmembrane</keyword>
<reference evidence="10 11" key="1">
    <citation type="submission" date="2024-04" db="EMBL/GenBank/DDBJ databases">
        <title>Tritrichomonas musculus Genome.</title>
        <authorList>
            <person name="Alves-Ferreira E."/>
            <person name="Grigg M."/>
            <person name="Lorenzi H."/>
            <person name="Galac M."/>
        </authorList>
    </citation>
    <scope>NUCLEOTIDE SEQUENCE [LARGE SCALE GENOMIC DNA]</scope>
    <source>
        <strain evidence="10 11">EAF2021</strain>
    </source>
</reference>
<feature type="transmembrane region" description="Helical" evidence="9">
    <location>
        <begin position="478"/>
        <end position="499"/>
    </location>
</feature>
<accession>A0ABR2JRC3</accession>
<feature type="compositionally biased region" description="Low complexity" evidence="8">
    <location>
        <begin position="16"/>
        <end position="40"/>
    </location>
</feature>
<feature type="transmembrane region" description="Helical" evidence="9">
    <location>
        <begin position="110"/>
        <end position="128"/>
    </location>
</feature>
<dbReference type="InterPro" id="IPR002528">
    <property type="entry name" value="MATE_fam"/>
</dbReference>
<evidence type="ECO:0000256" key="3">
    <source>
        <dbReference type="ARBA" id="ARBA00022448"/>
    </source>
</evidence>
<evidence type="ECO:0000313" key="11">
    <source>
        <dbReference type="Proteomes" id="UP001470230"/>
    </source>
</evidence>
<gene>
    <name evidence="10" type="ORF">M9Y10_003978</name>
</gene>
<evidence type="ECO:0000256" key="7">
    <source>
        <dbReference type="ARBA" id="ARBA00023136"/>
    </source>
</evidence>
<feature type="compositionally biased region" description="Polar residues" evidence="8">
    <location>
        <begin position="1"/>
        <end position="10"/>
    </location>
</feature>
<keyword evidence="6 9" id="KW-1133">Transmembrane helix</keyword>
<feature type="region of interest" description="Disordered" evidence="8">
    <location>
        <begin position="1"/>
        <end position="52"/>
    </location>
</feature>
<keyword evidence="11" id="KW-1185">Reference proteome</keyword>
<evidence type="ECO:0000256" key="8">
    <source>
        <dbReference type="SAM" id="MobiDB-lite"/>
    </source>
</evidence>